<dbReference type="Gene3D" id="1.20.120.450">
    <property type="entry name" value="dinb family like domain"/>
    <property type="match status" value="1"/>
</dbReference>
<dbReference type="EMBL" id="SLXM01000005">
    <property type="protein sequence ID" value="TCP24589.1"/>
    <property type="molecule type" value="Genomic_DNA"/>
</dbReference>
<feature type="domain" description="DinB-like" evidence="1">
    <location>
        <begin position="34"/>
        <end position="167"/>
    </location>
</feature>
<dbReference type="SUPFAM" id="SSF109854">
    <property type="entry name" value="DinB/YfiT-like putative metalloenzymes"/>
    <property type="match status" value="1"/>
</dbReference>
<protein>
    <submittedName>
        <fullName evidence="2">CRISPR-associated protein Cas8b1/Cst1 subtype I-B</fullName>
    </submittedName>
</protein>
<dbReference type="RefSeq" id="WP_132794650.1">
    <property type="nucleotide sequence ID" value="NZ_SLXM01000005.1"/>
</dbReference>
<dbReference type="Proteomes" id="UP000294564">
    <property type="component" value="Unassembled WGS sequence"/>
</dbReference>
<organism evidence="2 3">
    <name type="scientific">Tenacibaculum skagerrakense</name>
    <dbReference type="NCBI Taxonomy" id="186571"/>
    <lineage>
        <taxon>Bacteria</taxon>
        <taxon>Pseudomonadati</taxon>
        <taxon>Bacteroidota</taxon>
        <taxon>Flavobacteriia</taxon>
        <taxon>Flavobacteriales</taxon>
        <taxon>Flavobacteriaceae</taxon>
        <taxon>Tenacibaculum</taxon>
    </lineage>
</organism>
<dbReference type="AlphaFoldDB" id="A0A4R2NRM3"/>
<evidence type="ECO:0000313" key="3">
    <source>
        <dbReference type="Proteomes" id="UP000294564"/>
    </source>
</evidence>
<reference evidence="2 3" key="1">
    <citation type="submission" date="2019-03" db="EMBL/GenBank/DDBJ databases">
        <title>Genomic Encyclopedia of Type Strains, Phase IV (KMG-IV): sequencing the most valuable type-strain genomes for metagenomic binning, comparative biology and taxonomic classification.</title>
        <authorList>
            <person name="Goeker M."/>
        </authorList>
    </citation>
    <scope>NUCLEOTIDE SEQUENCE [LARGE SCALE GENOMIC DNA]</scope>
    <source>
        <strain evidence="2 3">DSM 14836</strain>
    </source>
</reference>
<proteinExistence type="predicted"/>
<dbReference type="InterPro" id="IPR024775">
    <property type="entry name" value="DinB-like"/>
</dbReference>
<comment type="caution">
    <text evidence="2">The sequence shown here is derived from an EMBL/GenBank/DDBJ whole genome shotgun (WGS) entry which is preliminary data.</text>
</comment>
<name>A0A4R2NRM3_9FLAO</name>
<accession>A0A4R2NRM3</accession>
<keyword evidence="3" id="KW-1185">Reference proteome</keyword>
<dbReference type="OrthoDB" id="9793216at2"/>
<dbReference type="InterPro" id="IPR034660">
    <property type="entry name" value="DinB/YfiT-like"/>
</dbReference>
<dbReference type="Pfam" id="PF12867">
    <property type="entry name" value="DinB_2"/>
    <property type="match status" value="1"/>
</dbReference>
<evidence type="ECO:0000259" key="1">
    <source>
        <dbReference type="Pfam" id="PF12867"/>
    </source>
</evidence>
<gene>
    <name evidence="2" type="ORF">EV195_10520</name>
</gene>
<evidence type="ECO:0000313" key="2">
    <source>
        <dbReference type="EMBL" id="TCP24589.1"/>
    </source>
</evidence>
<sequence length="172" mass="20174">MLITELQPTEFDVYYKRYIDKLPSNTSLLKSFSEGKENTINFFSNIKKEKLEYRYQPEKWSVKEILQHQIDTERIFMNRCFRIARRDTTALSGFDQNIYIEPSGAHQKSIENLIIEFSINREHSINFLSSISNEDLCFIGNANGNAMSARAAAFVIPGHDIWHQEIIKERYL</sequence>